<dbReference type="EMBL" id="AP024601">
    <property type="protein sequence ID" value="BCU82349.1"/>
    <property type="molecule type" value="Genomic_DNA"/>
</dbReference>
<evidence type="ECO:0000256" key="5">
    <source>
        <dbReference type="ARBA" id="ARBA00022989"/>
    </source>
</evidence>
<dbReference type="PANTHER" id="PTHR42920">
    <property type="entry name" value="OS03G0707200 PROTEIN-RELATED"/>
    <property type="match status" value="1"/>
</dbReference>
<proteinExistence type="inferred from homology"/>
<organism evidence="9 10">
    <name type="scientific">Polycladomyces abyssicola</name>
    <dbReference type="NCBI Taxonomy" id="1125966"/>
    <lineage>
        <taxon>Bacteria</taxon>
        <taxon>Bacillati</taxon>
        <taxon>Bacillota</taxon>
        <taxon>Bacilli</taxon>
        <taxon>Bacillales</taxon>
        <taxon>Thermoactinomycetaceae</taxon>
        <taxon>Polycladomyces</taxon>
    </lineage>
</organism>
<feature type="domain" description="EamA" evidence="8">
    <location>
        <begin position="154"/>
        <end position="286"/>
    </location>
</feature>
<feature type="domain" description="EamA" evidence="8">
    <location>
        <begin position="8"/>
        <end position="140"/>
    </location>
</feature>
<evidence type="ECO:0000256" key="4">
    <source>
        <dbReference type="ARBA" id="ARBA00022692"/>
    </source>
</evidence>
<feature type="transmembrane region" description="Helical" evidence="7">
    <location>
        <begin position="94"/>
        <end position="115"/>
    </location>
</feature>
<dbReference type="AlphaFoldDB" id="A0A8D5ZLC1"/>
<dbReference type="InterPro" id="IPR000620">
    <property type="entry name" value="EamA_dom"/>
</dbReference>
<evidence type="ECO:0000256" key="3">
    <source>
        <dbReference type="ARBA" id="ARBA00022475"/>
    </source>
</evidence>
<feature type="transmembrane region" description="Helical" evidence="7">
    <location>
        <begin position="127"/>
        <end position="144"/>
    </location>
</feature>
<dbReference type="InterPro" id="IPR051258">
    <property type="entry name" value="Diverse_Substrate_Transporter"/>
</dbReference>
<gene>
    <name evidence="9" type="ORF">JIR001_21320</name>
</gene>
<reference evidence="9" key="2">
    <citation type="journal article" date="2021" name="Microbiol. Resour. Announc.">
        <title>Complete Genome Sequence of Polycladomyces abyssicola JIR-001T, Isolated from Hemipelagic Sediment in Deep Seawater.</title>
        <authorList>
            <person name="Tsubouchi T."/>
            <person name="Kaneko Y."/>
        </authorList>
    </citation>
    <scope>NUCLEOTIDE SEQUENCE</scope>
    <source>
        <strain evidence="9">JIR-001</strain>
    </source>
</reference>
<evidence type="ECO:0000313" key="9">
    <source>
        <dbReference type="EMBL" id="BCU82349.1"/>
    </source>
</evidence>
<feature type="transmembrane region" description="Helical" evidence="7">
    <location>
        <begin position="184"/>
        <end position="206"/>
    </location>
</feature>
<dbReference type="PROSITE" id="PS51257">
    <property type="entry name" value="PROKAR_LIPOPROTEIN"/>
    <property type="match status" value="1"/>
</dbReference>
<comment type="similarity">
    <text evidence="2">Belongs to the EamA transporter family.</text>
</comment>
<feature type="transmembrane region" description="Helical" evidence="7">
    <location>
        <begin position="245"/>
        <end position="265"/>
    </location>
</feature>
<dbReference type="RefSeq" id="WP_212772695.1">
    <property type="nucleotide sequence ID" value="NZ_AP024601.1"/>
</dbReference>
<evidence type="ECO:0000313" key="10">
    <source>
        <dbReference type="Proteomes" id="UP000677436"/>
    </source>
</evidence>
<accession>A0A8D5ZLC1</accession>
<keyword evidence="6 7" id="KW-0472">Membrane</keyword>
<dbReference type="KEGG" id="pabs:JIR001_21320"/>
<keyword evidence="5 7" id="KW-1133">Transmembrane helix</keyword>
<evidence type="ECO:0000256" key="1">
    <source>
        <dbReference type="ARBA" id="ARBA00004651"/>
    </source>
</evidence>
<sequence length="300" mass="32100">MRINRSIASFFVLTAAACYGLLSPLVKMAYANELHPADLTAAQAVVGALGIWIVCLAATRKMPKLPARTVLALFGCGVLGGLTGVFYFTSLQDLPASFAILLLFQFTWMGMVLEWRITRRPPARNQRWALAIILAGTVLAAGWTDTLPSTISIFGVTTALLSAICYTGYIHLSGHIAVDVSPWWRSAWISTGSVAVTLIVFPPRFLLEGMGGSVLVEWASLIAFFGTILPSILFTAGVTRIGTGLAATLGSVELPVAVSLSAWWLGEPVTTAQWVGVLLILVGILVAEGKLNLLKEKSWP</sequence>
<evidence type="ECO:0000256" key="7">
    <source>
        <dbReference type="SAM" id="Phobius"/>
    </source>
</evidence>
<dbReference type="Proteomes" id="UP000677436">
    <property type="component" value="Chromosome"/>
</dbReference>
<protein>
    <submittedName>
        <fullName evidence="9">Multidrug transporter</fullName>
    </submittedName>
</protein>
<feature type="transmembrane region" description="Helical" evidence="7">
    <location>
        <begin position="218"/>
        <end position="238"/>
    </location>
</feature>
<dbReference type="PANTHER" id="PTHR42920:SF5">
    <property type="entry name" value="EAMA DOMAIN-CONTAINING PROTEIN"/>
    <property type="match status" value="1"/>
</dbReference>
<feature type="transmembrane region" description="Helical" evidence="7">
    <location>
        <begin position="70"/>
        <end position="88"/>
    </location>
</feature>
<dbReference type="InterPro" id="IPR037185">
    <property type="entry name" value="EmrE-like"/>
</dbReference>
<feature type="transmembrane region" description="Helical" evidence="7">
    <location>
        <begin position="150"/>
        <end position="172"/>
    </location>
</feature>
<feature type="transmembrane region" description="Helical" evidence="7">
    <location>
        <begin position="271"/>
        <end position="287"/>
    </location>
</feature>
<keyword evidence="10" id="KW-1185">Reference proteome</keyword>
<comment type="subcellular location">
    <subcellularLocation>
        <location evidence="1">Cell membrane</location>
        <topology evidence="1">Multi-pass membrane protein</topology>
    </subcellularLocation>
</comment>
<dbReference type="SUPFAM" id="SSF103481">
    <property type="entry name" value="Multidrug resistance efflux transporter EmrE"/>
    <property type="match status" value="2"/>
</dbReference>
<keyword evidence="4 7" id="KW-0812">Transmembrane</keyword>
<name>A0A8D5ZLC1_9BACL</name>
<feature type="transmembrane region" description="Helical" evidence="7">
    <location>
        <begin position="41"/>
        <end position="58"/>
    </location>
</feature>
<keyword evidence="3" id="KW-1003">Cell membrane</keyword>
<evidence type="ECO:0000256" key="6">
    <source>
        <dbReference type="ARBA" id="ARBA00023136"/>
    </source>
</evidence>
<evidence type="ECO:0000259" key="8">
    <source>
        <dbReference type="Pfam" id="PF00892"/>
    </source>
</evidence>
<reference evidence="9" key="1">
    <citation type="journal article" date="2013" name="Int. J. Syst. Evol. Microbiol.">
        <title>Polycladomyces abyssicola gen. nov., sp. nov., a thermophilic filamentous bacterium isolated from hemipelagic sediment.</title>
        <authorList>
            <person name="Tsubouchi T."/>
            <person name="Shimane Y."/>
            <person name="Mori K."/>
            <person name="Usui K."/>
            <person name="Hiraki T."/>
            <person name="Tame A."/>
            <person name="Uematsu K."/>
            <person name="Maruyama T."/>
            <person name="Hatada Y."/>
        </authorList>
    </citation>
    <scope>NUCLEOTIDE SEQUENCE</scope>
    <source>
        <strain evidence="9">JIR-001</strain>
    </source>
</reference>
<evidence type="ECO:0000256" key="2">
    <source>
        <dbReference type="ARBA" id="ARBA00007362"/>
    </source>
</evidence>
<dbReference type="Pfam" id="PF00892">
    <property type="entry name" value="EamA"/>
    <property type="match status" value="2"/>
</dbReference>
<dbReference type="GO" id="GO:0005886">
    <property type="term" value="C:plasma membrane"/>
    <property type="evidence" value="ECO:0007669"/>
    <property type="project" value="UniProtKB-SubCell"/>
</dbReference>